<dbReference type="GO" id="GO:0046872">
    <property type="term" value="F:metal ion binding"/>
    <property type="evidence" value="ECO:0007669"/>
    <property type="project" value="UniProtKB-KW"/>
</dbReference>
<feature type="domain" description="VOC" evidence="3">
    <location>
        <begin position="5"/>
        <end position="133"/>
    </location>
</feature>
<protein>
    <submittedName>
        <fullName evidence="4">Methylmalonyl-CoA epimerase</fullName>
    </submittedName>
</protein>
<keyword evidence="2" id="KW-0479">Metal-binding</keyword>
<dbReference type="InterPro" id="IPR037523">
    <property type="entry name" value="VOC_core"/>
</dbReference>
<dbReference type="KEGG" id="dsw:QR90_12245"/>
<dbReference type="InterPro" id="IPR029068">
    <property type="entry name" value="Glyas_Bleomycin-R_OHBP_Dase"/>
</dbReference>
<dbReference type="Proteomes" id="UP000030634">
    <property type="component" value="Chromosome"/>
</dbReference>
<dbReference type="Gene3D" id="3.10.180.10">
    <property type="entry name" value="2,3-Dihydroxybiphenyl 1,2-Dioxygenase, domain 1"/>
    <property type="match status" value="1"/>
</dbReference>
<dbReference type="STRING" id="1182571.QR90_12245"/>
<evidence type="ECO:0000256" key="1">
    <source>
        <dbReference type="ARBA" id="ARBA00009308"/>
    </source>
</evidence>
<dbReference type="RefSeq" id="WP_039684901.1">
    <property type="nucleotide sequence ID" value="NZ_CP010028.1"/>
</dbReference>
<evidence type="ECO:0000313" key="4">
    <source>
        <dbReference type="EMBL" id="AIZ45676.1"/>
    </source>
</evidence>
<gene>
    <name evidence="4" type="ORF">QR90_12245</name>
</gene>
<dbReference type="SUPFAM" id="SSF54593">
    <property type="entry name" value="Glyoxalase/Bleomycin resistance protein/Dihydroxybiphenyl dioxygenase"/>
    <property type="match status" value="1"/>
</dbReference>
<dbReference type="CDD" id="cd07249">
    <property type="entry name" value="MMCE"/>
    <property type="match status" value="1"/>
</dbReference>
<dbReference type="InterPro" id="IPR051785">
    <property type="entry name" value="MMCE/EMCE_epimerase"/>
</dbReference>
<dbReference type="EMBL" id="CP010028">
    <property type="protein sequence ID" value="AIZ45676.1"/>
    <property type="molecule type" value="Genomic_DNA"/>
</dbReference>
<evidence type="ECO:0000256" key="2">
    <source>
        <dbReference type="ARBA" id="ARBA00022723"/>
    </source>
</evidence>
<dbReference type="PANTHER" id="PTHR43048:SF3">
    <property type="entry name" value="METHYLMALONYL-COA EPIMERASE, MITOCHONDRIAL"/>
    <property type="match status" value="1"/>
</dbReference>
<dbReference type="PROSITE" id="PS51819">
    <property type="entry name" value="VOC"/>
    <property type="match status" value="1"/>
</dbReference>
<organism evidence="4 5">
    <name type="scientific">Deinococcus radiopugnans</name>
    <dbReference type="NCBI Taxonomy" id="57497"/>
    <lineage>
        <taxon>Bacteria</taxon>
        <taxon>Thermotogati</taxon>
        <taxon>Deinococcota</taxon>
        <taxon>Deinococci</taxon>
        <taxon>Deinococcales</taxon>
        <taxon>Deinococcaceae</taxon>
        <taxon>Deinococcus</taxon>
    </lineage>
</organism>
<name>A0A0A7KHQ5_9DEIO</name>
<dbReference type="InterPro" id="IPR017515">
    <property type="entry name" value="MeMalonyl-CoA_epimerase"/>
</dbReference>
<dbReference type="Pfam" id="PF13669">
    <property type="entry name" value="Glyoxalase_4"/>
    <property type="match status" value="1"/>
</dbReference>
<dbReference type="HOGENOM" id="CLU_046006_5_2_0"/>
<dbReference type="AlphaFoldDB" id="A0A0A7KHQ5"/>
<sequence>MSVTQLDHVAVATPDLDTGSAPYLALGLHPEGPDEDVDSQGVRVRAFVVGETLIELLMPTRPDSPIAAYLDKRGPGLHHTAYRVTDLDAEMTRLRGEGARFLADAPTPGRAGTRVAFLHPKWGAGTLIELVEHPRDPDWV</sequence>
<accession>A0A0A7KHQ5</accession>
<evidence type="ECO:0000313" key="5">
    <source>
        <dbReference type="Proteomes" id="UP000030634"/>
    </source>
</evidence>
<reference evidence="5" key="1">
    <citation type="submission" date="2014-11" db="EMBL/GenBank/DDBJ databases">
        <title>Hymenobacter sp. DG25B genome submission.</title>
        <authorList>
            <person name="Jung H.-Y."/>
            <person name="Kim M.K."/>
            <person name="Srinivasan S."/>
            <person name="Lim S."/>
        </authorList>
    </citation>
    <scope>NUCLEOTIDE SEQUENCE [LARGE SCALE GENOMIC DNA]</scope>
    <source>
        <strain evidence="5">DY59</strain>
    </source>
</reference>
<dbReference type="GO" id="GO:0046491">
    <property type="term" value="P:L-methylmalonyl-CoA metabolic process"/>
    <property type="evidence" value="ECO:0007669"/>
    <property type="project" value="TreeGrafter"/>
</dbReference>
<dbReference type="GO" id="GO:0004493">
    <property type="term" value="F:methylmalonyl-CoA epimerase activity"/>
    <property type="evidence" value="ECO:0007669"/>
    <property type="project" value="TreeGrafter"/>
</dbReference>
<dbReference type="PANTHER" id="PTHR43048">
    <property type="entry name" value="METHYLMALONYL-COA EPIMERASE"/>
    <property type="match status" value="1"/>
</dbReference>
<proteinExistence type="inferred from homology"/>
<comment type="similarity">
    <text evidence="1">Belongs to the methylmalonyl-CoA epimerase family.</text>
</comment>
<evidence type="ECO:0000259" key="3">
    <source>
        <dbReference type="PROSITE" id="PS51819"/>
    </source>
</evidence>